<name>A0A1D1UTG5_RAMVA</name>
<dbReference type="EMBL" id="BDGG01000002">
    <property type="protein sequence ID" value="GAU92976.1"/>
    <property type="molecule type" value="Genomic_DNA"/>
</dbReference>
<evidence type="ECO:0000256" key="5">
    <source>
        <dbReference type="ARBA" id="ARBA00022737"/>
    </source>
</evidence>
<evidence type="ECO:0000259" key="16">
    <source>
        <dbReference type="PROSITE" id="PS51016"/>
    </source>
</evidence>
<accession>A0A1D1UTG5</accession>
<sequence>MGILHILDDESSFPKATDQSFLEKCHYNHGTNALYQRPKQFAHSFSVVHYAGDVSYTVTGFLDKNRDTLRADVIELFIGSGLTILSKMFQEWKDSSDFVKTIKRGAGRFVTMKPRTPTVSARFQESLSLLVETMSKCHPHFIRCIKPNNNKVPFVFESKLVLDQLKYTGMLETIRIRKVGYPVRVKFNHFLDQYACLLKSGRVPAGTSPKAACQSVIDSFYERRNERPDTWFKSKVLPDYQLGNSKVFLRESLHRKIEFERHKVLEEAAIVIQRNIRGYLRRKFHREQQEAALTIQKNYRGYSQRKEYQKLKEDKARGKKRHIEVHPPSTPHAEHHDTGEKTHRPDGRRTEQSLSAVKHGTGLPEELLNILAKLSDWHAPHAERNIGVVVGHVEPSKGQQQLELPRDIDTYVFSKYAAQHCKDKAWSTHQNQIHHAFLARLTEVEQQESLSIFHVIREYAERKHSTEKKDVVLVDYIVYKGLANHTLRDEIYCQLYNQTRPSSVPDSGAEAVVTERAWFLLACCLSAFSPSKTLYPFLLKYVTDHAPDNLKFTCQTKLLQSRHSDVARSYPPTMLEARGIRQNGMPAMPSTLPNGSKQVAPVTSWTTASQFASDILQQRNVEVDCAGWTVMMIRDENDSLVELNGSDYILDLIAEYELPPAFPFIKHPYLTHHMRKPRRKQHSAPTGKHDFDGDDDFEPSSAPHTAQDSRIARLGLAKNSKLNHRYESERKDLAKGSALNKRYILTEADVAIAVGADSNKSAKEHPGLSPSALNCRYRAGTSPDASVESDVSVQSDSLLSPSKHDKRHQYHPETHYSHSRGAHSVMSDAHSLSSHVQRIRMPSASNPKEINDYLDEIFDPVTLGYDDEEHQLVRPDVKALAASIKGGGARAGQDPGPEFRRPTANASAQSAGYPYGAVVPPMMPQFGLPQLPPTMGYYPPIAGPVADPVLQHYLQQQSLANQMHLQHQLSAALQQNLELQHRLIQSQQEMVAANHRGHPVGSDGNSAGGSPDSLPQTPSGHEDIFMMKERSRNGGTPLPTTGVGKVGDEQPPLPPRKYTVPPKNHGTINIPPPPPPPPPAKPVFLANNKNRAQIPGRAKTIKIANIRWPPKVETPPVEEPLEPPRRFIVTETAVEDVEPRAAEPLTPSKLRLDPKARDQFERTVGGQSVGQKSKTEDGAKPSKQPVVTPHSFVRPDHKPTLDAKGIPVPPPPPTVAHGASRPKLPPRQDPIKHTADVHAQPKVSAEHKESRLGVPSSSHYSYSRTQWSMTLRKEFFTPAEKIDSPYVTDLIFAQIYNDVFNESCVRMTLQEKQKMQSLFEKHGLKNTESGFTPSQASATTKKTVIEAAKELPLYFCRLYPVSNEKNDNETSRRLFLGMSHTGLRLIRLEKNNDDLDVLLVDEHRRFDEVVEVTTAQNSELKISFNHISSGPGTKDLDWRFYSQKAVQIKVLIDQMIGEADQLSGMELTGDFVRAVSDYRTSDPTLLSFRKGDVIKLGIRNQSYLDKGWLYGNIGDRWGIFPCEHVVALTRPEILQLRKNLVKNSRDESRSNMPPGTHAVASSTSSSSSSQKSNSSDGVKGGAPSKTVSDGRMSMVEFAMFNFRQSIEKYGIRTDHKPASGSSMQGSIKQLEKLKDVNGKEWTWKEQAEMVKFSKSPIRLPLLKHDNPELDRNAVESFYWLMRFMGDYPMQSTQNEVDCVYMVLKVCHRYPTLRDEIYCQIIKQTTNNKSVKPDSCQLGWRFLSIIAAYFDCSEVLRPYLFKYLETAAYDKRRPYHGTALVCLQNLRKTLKYGGRKNVPSVDEVTAIAAGRSSKRQLYLLPGGIEKILNTKSTTVAEDVIMELCTQLKIDSASEMDEYSIYALRDKDDMQGVPLQYEDYILDITTDLLVQGSSYMLLFRRSVWYFPLRTENHLNETYIEMMFHQAVPDYLDGLLLVSPPGGLLDEEIKEVSKLAALLHRSTDAVQPPDVKEAKYLLPKPALVLPEPKPSHWLRIVQEYFQATVELTPIEAKAEFLNKLQRWTLFGSSFFFVTRMLIPVSETGPSTSRKNPAGESKRPDGTLMEHILAVNKNGVFFLDVETRETVVHFPFSDILSTRRIKSNTDGALYLDMKCGTLLAQRITRIQTAQVRGLFIFLPANPI</sequence>
<dbReference type="Pfam" id="PF07653">
    <property type="entry name" value="SH3_2"/>
    <property type="match status" value="1"/>
</dbReference>
<organism evidence="18 19">
    <name type="scientific">Ramazzottius varieornatus</name>
    <name type="common">Water bear</name>
    <name type="synonym">Tardigrade</name>
    <dbReference type="NCBI Taxonomy" id="947166"/>
    <lineage>
        <taxon>Eukaryota</taxon>
        <taxon>Metazoa</taxon>
        <taxon>Ecdysozoa</taxon>
        <taxon>Tardigrada</taxon>
        <taxon>Eutardigrada</taxon>
        <taxon>Parachela</taxon>
        <taxon>Hypsibioidea</taxon>
        <taxon>Ramazzottiidae</taxon>
        <taxon>Ramazzottius</taxon>
    </lineage>
</organism>
<feature type="region of interest" description="Disordered" evidence="13">
    <location>
        <begin position="1543"/>
        <end position="1587"/>
    </location>
</feature>
<keyword evidence="6" id="KW-0547">Nucleotide-binding</keyword>
<keyword evidence="8 12" id="KW-0518">Myosin</keyword>
<evidence type="ECO:0000256" key="12">
    <source>
        <dbReference type="PROSITE-ProRule" id="PRU00782"/>
    </source>
</evidence>
<evidence type="ECO:0000256" key="2">
    <source>
        <dbReference type="ARBA" id="ARBA00008314"/>
    </source>
</evidence>
<gene>
    <name evidence="18" type="primary">RvY_04984</name>
    <name evidence="18" type="synonym">RvY_04984.1</name>
    <name evidence="18" type="ORF">RvY_04984-1</name>
</gene>
<dbReference type="InterPro" id="IPR001452">
    <property type="entry name" value="SH3_domain"/>
</dbReference>
<evidence type="ECO:0000256" key="6">
    <source>
        <dbReference type="ARBA" id="ARBA00022741"/>
    </source>
</evidence>
<feature type="compositionally biased region" description="Basic and acidic residues" evidence="13">
    <location>
        <begin position="1150"/>
        <end position="1161"/>
    </location>
</feature>
<keyword evidence="7" id="KW-0067">ATP-binding</keyword>
<dbReference type="InterPro" id="IPR051567">
    <property type="entry name" value="Unconventional_Myosin_ATPase"/>
</dbReference>
<evidence type="ECO:0000256" key="1">
    <source>
        <dbReference type="ARBA" id="ARBA00004496"/>
    </source>
</evidence>
<dbReference type="InterPro" id="IPR019748">
    <property type="entry name" value="FERM_central"/>
</dbReference>
<dbReference type="GO" id="GO:0003774">
    <property type="term" value="F:cytoskeletal motor activity"/>
    <property type="evidence" value="ECO:0007669"/>
    <property type="project" value="InterPro"/>
</dbReference>
<dbReference type="Gene3D" id="1.25.40.530">
    <property type="entry name" value="MyTH4 domain"/>
    <property type="match status" value="2"/>
</dbReference>
<dbReference type="InterPro" id="IPR000048">
    <property type="entry name" value="IQ_motif_EF-hand-BS"/>
</dbReference>
<dbReference type="GO" id="GO:0016459">
    <property type="term" value="C:myosin complex"/>
    <property type="evidence" value="ECO:0007669"/>
    <property type="project" value="UniProtKB-KW"/>
</dbReference>
<dbReference type="PROSITE" id="PS51016">
    <property type="entry name" value="MYTH4"/>
    <property type="match status" value="2"/>
</dbReference>
<dbReference type="CDD" id="cd14473">
    <property type="entry name" value="FERM_B-lobe"/>
    <property type="match status" value="1"/>
</dbReference>
<comment type="caution">
    <text evidence="18">The sequence shown here is derived from an EMBL/GenBank/DDBJ whole genome shotgun (WGS) entry which is preliminary data.</text>
</comment>
<dbReference type="PROSITE" id="PS50096">
    <property type="entry name" value="IQ"/>
    <property type="match status" value="2"/>
</dbReference>
<dbReference type="Gene3D" id="1.20.120.720">
    <property type="entry name" value="Myosin VI head, motor domain, U50 subdomain"/>
    <property type="match status" value="1"/>
</dbReference>
<proteinExistence type="inferred from homology"/>
<feature type="domain" description="SH3" evidence="14">
    <location>
        <begin position="1467"/>
        <end position="1530"/>
    </location>
</feature>
<dbReference type="SMART" id="SM00326">
    <property type="entry name" value="SH3"/>
    <property type="match status" value="1"/>
</dbReference>
<dbReference type="Proteomes" id="UP000186922">
    <property type="component" value="Unassembled WGS sequence"/>
</dbReference>
<dbReference type="Gene3D" id="1.20.5.190">
    <property type="match status" value="1"/>
</dbReference>
<keyword evidence="10 12" id="KW-0009">Actin-binding</keyword>
<dbReference type="InterPro" id="IPR036961">
    <property type="entry name" value="Kinesin_motor_dom_sf"/>
</dbReference>
<dbReference type="SUPFAM" id="SSF52540">
    <property type="entry name" value="P-loop containing nucleoside triphosphate hydrolases"/>
    <property type="match status" value="1"/>
</dbReference>
<dbReference type="PROSITE" id="PS50057">
    <property type="entry name" value="FERM_3"/>
    <property type="match status" value="1"/>
</dbReference>
<evidence type="ECO:0000256" key="3">
    <source>
        <dbReference type="ARBA" id="ARBA00022443"/>
    </source>
</evidence>
<feature type="region of interest" description="Disordered" evidence="13">
    <location>
        <begin position="309"/>
        <end position="359"/>
    </location>
</feature>
<feature type="compositionally biased region" description="Basic and acidic residues" evidence="13">
    <location>
        <begin position="1020"/>
        <end position="1032"/>
    </location>
</feature>
<dbReference type="Pfam" id="PF00063">
    <property type="entry name" value="Myosin_head"/>
    <property type="match status" value="1"/>
</dbReference>
<comment type="similarity">
    <text evidence="2 12">Belongs to the TRAFAC class myosin-kinesin ATPase superfamily. Myosin family.</text>
</comment>
<dbReference type="SMART" id="SM00015">
    <property type="entry name" value="IQ"/>
    <property type="match status" value="2"/>
</dbReference>
<feature type="compositionally biased region" description="Low complexity" evidence="13">
    <location>
        <begin position="784"/>
        <end position="801"/>
    </location>
</feature>
<feature type="domain" description="MyTH4" evidence="16">
    <location>
        <begin position="428"/>
        <end position="581"/>
    </location>
</feature>
<evidence type="ECO:0000259" key="17">
    <source>
        <dbReference type="PROSITE" id="PS51456"/>
    </source>
</evidence>
<dbReference type="Pfam" id="PF26570">
    <property type="entry name" value="MYO15"/>
    <property type="match status" value="1"/>
</dbReference>
<feature type="region of interest" description="Actin-binding" evidence="12">
    <location>
        <begin position="127"/>
        <end position="149"/>
    </location>
</feature>
<evidence type="ECO:0000256" key="8">
    <source>
        <dbReference type="ARBA" id="ARBA00023123"/>
    </source>
</evidence>
<dbReference type="PROSITE" id="PS51456">
    <property type="entry name" value="MYOSIN_MOTOR"/>
    <property type="match status" value="1"/>
</dbReference>
<evidence type="ECO:0000256" key="7">
    <source>
        <dbReference type="ARBA" id="ARBA00022840"/>
    </source>
</evidence>
<dbReference type="Pfam" id="PF00784">
    <property type="entry name" value="MyTH4"/>
    <property type="match status" value="2"/>
</dbReference>
<dbReference type="Pfam" id="PF00373">
    <property type="entry name" value="FERM_M"/>
    <property type="match status" value="1"/>
</dbReference>
<keyword evidence="19" id="KW-1185">Reference proteome</keyword>
<dbReference type="Gene3D" id="2.30.29.30">
    <property type="entry name" value="Pleckstrin-homology domain (PH domain)/Phosphotyrosine-binding domain (PTB)"/>
    <property type="match status" value="1"/>
</dbReference>
<dbReference type="InterPro" id="IPR038185">
    <property type="entry name" value="MyTH4_dom_sf"/>
</dbReference>
<dbReference type="InterPro" id="IPR011993">
    <property type="entry name" value="PH-like_dom_sf"/>
</dbReference>
<dbReference type="SMART" id="SM00295">
    <property type="entry name" value="B41"/>
    <property type="match status" value="1"/>
</dbReference>
<keyword evidence="3 11" id="KW-0728">SH3 domain</keyword>
<feature type="region of interest" description="Disordered" evidence="13">
    <location>
        <begin position="1132"/>
        <end position="1259"/>
    </location>
</feature>
<dbReference type="InterPro" id="IPR035963">
    <property type="entry name" value="FERM_2"/>
</dbReference>
<dbReference type="STRING" id="947166.A0A1D1UTG5"/>
<feature type="domain" description="Myosin motor" evidence="17">
    <location>
        <begin position="1"/>
        <end position="262"/>
    </location>
</feature>
<keyword evidence="5" id="KW-0677">Repeat</keyword>
<dbReference type="InterPro" id="IPR001609">
    <property type="entry name" value="Myosin_head_motor_dom-like"/>
</dbReference>
<evidence type="ECO:0000256" key="9">
    <source>
        <dbReference type="ARBA" id="ARBA00023175"/>
    </source>
</evidence>
<keyword evidence="4" id="KW-0963">Cytoplasm</keyword>
<dbReference type="InterPro" id="IPR059004">
    <property type="entry name" value="MYO15"/>
</dbReference>
<dbReference type="GO" id="GO:0003779">
    <property type="term" value="F:actin binding"/>
    <property type="evidence" value="ECO:0007669"/>
    <property type="project" value="UniProtKB-KW"/>
</dbReference>
<feature type="domain" description="FERM" evidence="15">
    <location>
        <begin position="1812"/>
        <end position="2139"/>
    </location>
</feature>
<feature type="region of interest" description="Disordered" evidence="13">
    <location>
        <begin position="995"/>
        <end position="1054"/>
    </location>
</feature>
<evidence type="ECO:0000256" key="4">
    <source>
        <dbReference type="ARBA" id="ARBA00022490"/>
    </source>
</evidence>
<dbReference type="SMART" id="SM00139">
    <property type="entry name" value="MyTH4"/>
    <property type="match status" value="2"/>
</dbReference>
<evidence type="ECO:0000259" key="15">
    <source>
        <dbReference type="PROSITE" id="PS50057"/>
    </source>
</evidence>
<comment type="caution">
    <text evidence="12">Lacks conserved residue(s) required for the propagation of feature annotation.</text>
</comment>
<feature type="domain" description="MyTH4" evidence="16">
    <location>
        <begin position="1652"/>
        <end position="1807"/>
    </location>
</feature>
<dbReference type="Gene3D" id="3.40.850.10">
    <property type="entry name" value="Kinesin motor domain"/>
    <property type="match status" value="1"/>
</dbReference>
<dbReference type="Pfam" id="PF00612">
    <property type="entry name" value="IQ"/>
    <property type="match status" value="2"/>
</dbReference>
<dbReference type="SUPFAM" id="SSF47031">
    <property type="entry name" value="Second domain of FERM"/>
    <property type="match status" value="1"/>
</dbReference>
<feature type="compositionally biased region" description="Low complexity" evidence="13">
    <location>
        <begin position="1561"/>
        <end position="1575"/>
    </location>
</feature>
<dbReference type="InterPro" id="IPR019749">
    <property type="entry name" value="Band_41_domain"/>
</dbReference>
<feature type="region of interest" description="Disordered" evidence="13">
    <location>
        <begin position="759"/>
        <end position="825"/>
    </location>
</feature>
<dbReference type="InterPro" id="IPR027417">
    <property type="entry name" value="P-loop_NTPase"/>
</dbReference>
<dbReference type="Gene3D" id="6.20.240.20">
    <property type="match status" value="1"/>
</dbReference>
<feature type="compositionally biased region" description="Basic and acidic residues" evidence="13">
    <location>
        <begin position="332"/>
        <end position="351"/>
    </location>
</feature>
<dbReference type="InterPro" id="IPR000299">
    <property type="entry name" value="FERM_domain"/>
</dbReference>
<evidence type="ECO:0008006" key="20">
    <source>
        <dbReference type="Google" id="ProtNLM"/>
    </source>
</evidence>
<reference evidence="18 19" key="1">
    <citation type="journal article" date="2016" name="Nat. Commun.">
        <title>Extremotolerant tardigrade genome and improved radiotolerance of human cultured cells by tardigrade-unique protein.</title>
        <authorList>
            <person name="Hashimoto T."/>
            <person name="Horikawa D.D."/>
            <person name="Saito Y."/>
            <person name="Kuwahara H."/>
            <person name="Kozuka-Hata H."/>
            <person name="Shin-I T."/>
            <person name="Minakuchi Y."/>
            <person name="Ohishi K."/>
            <person name="Motoyama A."/>
            <person name="Aizu T."/>
            <person name="Enomoto A."/>
            <person name="Kondo K."/>
            <person name="Tanaka S."/>
            <person name="Hara Y."/>
            <person name="Koshikawa S."/>
            <person name="Sagara H."/>
            <person name="Miura T."/>
            <person name="Yokobori S."/>
            <person name="Miyagawa K."/>
            <person name="Suzuki Y."/>
            <person name="Kubo T."/>
            <person name="Oyama M."/>
            <person name="Kohara Y."/>
            <person name="Fujiyama A."/>
            <person name="Arakawa K."/>
            <person name="Katayama T."/>
            <person name="Toyoda A."/>
            <person name="Kunieda T."/>
        </authorList>
    </citation>
    <scope>NUCLEOTIDE SEQUENCE [LARGE SCALE GENOMIC DNA]</scope>
    <source>
        <strain evidence="18 19">YOKOZUNA-1</strain>
    </source>
</reference>
<dbReference type="Gene3D" id="1.20.58.530">
    <property type="match status" value="1"/>
</dbReference>
<dbReference type="GO" id="GO:0005737">
    <property type="term" value="C:cytoplasm"/>
    <property type="evidence" value="ECO:0007669"/>
    <property type="project" value="UniProtKB-SubCell"/>
</dbReference>
<dbReference type="PANTHER" id="PTHR22692:SF26">
    <property type="entry name" value="SH3 DOMAIN-CONTAINING PROTEIN"/>
    <property type="match status" value="1"/>
</dbReference>
<protein>
    <recommendedName>
        <fullName evidence="20">Unconventional myosin-XV</fullName>
    </recommendedName>
</protein>
<dbReference type="SMART" id="SM00242">
    <property type="entry name" value="MYSc"/>
    <property type="match status" value="1"/>
</dbReference>
<dbReference type="PANTHER" id="PTHR22692">
    <property type="entry name" value="MYOSIN VII, XV"/>
    <property type="match status" value="1"/>
</dbReference>
<evidence type="ECO:0000313" key="18">
    <source>
        <dbReference type="EMBL" id="GAU92976.1"/>
    </source>
</evidence>
<dbReference type="GO" id="GO:0005524">
    <property type="term" value="F:ATP binding"/>
    <property type="evidence" value="ECO:0007669"/>
    <property type="project" value="UniProtKB-KW"/>
</dbReference>
<evidence type="ECO:0000256" key="11">
    <source>
        <dbReference type="PROSITE-ProRule" id="PRU00192"/>
    </source>
</evidence>
<comment type="subcellular location">
    <subcellularLocation>
        <location evidence="1">Cytoplasm</location>
    </subcellularLocation>
</comment>
<dbReference type="SUPFAM" id="SSF50044">
    <property type="entry name" value="SH3-domain"/>
    <property type="match status" value="1"/>
</dbReference>
<dbReference type="InterPro" id="IPR036028">
    <property type="entry name" value="SH3-like_dom_sf"/>
</dbReference>
<dbReference type="PROSITE" id="PS50002">
    <property type="entry name" value="SH3"/>
    <property type="match status" value="1"/>
</dbReference>
<evidence type="ECO:0000256" key="13">
    <source>
        <dbReference type="SAM" id="MobiDB-lite"/>
    </source>
</evidence>
<dbReference type="InterPro" id="IPR000857">
    <property type="entry name" value="MyTH4_dom"/>
</dbReference>
<dbReference type="OrthoDB" id="312459at2759"/>
<feature type="region of interest" description="Disordered" evidence="13">
    <location>
        <begin position="675"/>
        <end position="714"/>
    </location>
</feature>
<dbReference type="Gene3D" id="2.30.30.40">
    <property type="entry name" value="SH3 Domains"/>
    <property type="match status" value="1"/>
</dbReference>
<evidence type="ECO:0000256" key="10">
    <source>
        <dbReference type="ARBA" id="ARBA00023203"/>
    </source>
</evidence>
<evidence type="ECO:0000259" key="14">
    <source>
        <dbReference type="PROSITE" id="PS50002"/>
    </source>
</evidence>
<evidence type="ECO:0000313" key="19">
    <source>
        <dbReference type="Proteomes" id="UP000186922"/>
    </source>
</evidence>
<keyword evidence="9" id="KW-0505">Motor protein</keyword>